<dbReference type="Proteomes" id="UP000184480">
    <property type="component" value="Unassembled WGS sequence"/>
</dbReference>
<dbReference type="OrthoDB" id="9779041at2"/>
<dbReference type="InterPro" id="IPR016040">
    <property type="entry name" value="NAD(P)-bd_dom"/>
</dbReference>
<dbReference type="FunFam" id="3.40.50.720:FF:000924">
    <property type="entry name" value="GDP-mannose 4,6 dehydratase"/>
    <property type="match status" value="1"/>
</dbReference>
<dbReference type="PANTHER" id="PTHR43715">
    <property type="entry name" value="GDP-MANNOSE 4,6-DEHYDRATASE"/>
    <property type="match status" value="1"/>
</dbReference>
<gene>
    <name evidence="7" type="primary">gmd</name>
    <name evidence="9" type="ORF">SAMN05444362_11760</name>
</gene>
<evidence type="ECO:0000256" key="6">
    <source>
        <dbReference type="ARBA" id="ARBA00059383"/>
    </source>
</evidence>
<comment type="cofactor">
    <cofactor evidence="2 7">
        <name>NADP(+)</name>
        <dbReference type="ChEBI" id="CHEBI:58349"/>
    </cofactor>
</comment>
<dbReference type="HAMAP" id="MF_00955">
    <property type="entry name" value="GDP_Man_dehydratase"/>
    <property type="match status" value="1"/>
</dbReference>
<protein>
    <recommendedName>
        <fullName evidence="4 7">GDP-mannose 4,6-dehydratase</fullName>
        <ecNumber evidence="4 7">4.2.1.47</ecNumber>
    </recommendedName>
    <alternativeName>
        <fullName evidence="7">GDP-D-mannose dehydratase</fullName>
    </alternativeName>
</protein>
<evidence type="ECO:0000256" key="4">
    <source>
        <dbReference type="ARBA" id="ARBA00011989"/>
    </source>
</evidence>
<comment type="similarity">
    <text evidence="3 7">Belongs to the NAD(P)-dependent epimerase/dehydratase family. GDP-mannose 4,6-dehydratase subfamily.</text>
</comment>
<feature type="domain" description="NAD(P)-binding" evidence="8">
    <location>
        <begin position="6"/>
        <end position="357"/>
    </location>
</feature>
<keyword evidence="5 7" id="KW-0456">Lyase</keyword>
<keyword evidence="7" id="KW-0521">NADP</keyword>
<dbReference type="EC" id="4.2.1.47" evidence="4 7"/>
<dbReference type="EMBL" id="FQUC01000017">
    <property type="protein sequence ID" value="SHG20148.1"/>
    <property type="molecule type" value="Genomic_DNA"/>
</dbReference>
<sequence>MGKIALITGITGQDGAYLADFLIKKGYTVHGIKRRSSLFNTERIDHLYQDPHEEKRNMILHYGDMTDSMNLTRIVGEVQPDEIYNLAAMSHVKVSFDTPEYTANADGIGTLRLLEAVRLLGLVDKTRIYQASTSELYGLVQEIPQKETTPFYPRSPYAVAKMYAYWITVNYREAYGMHASNGILFNHESPLRGETFVTRKVTRAVSRIVLGLQKKVFMGNLSSKRDWGHAKDYIKAMYLILQQDTPDDYVISTGVTTTIRDFIKMSFSEVGVTVEFKGEGEQEEGFIASVNDDIFVAKVGSEYLSAIKQRVGETVVGIDPAYFRPTEVDILIGDNTKARTKLGWEPTYDLKGLCEDMMVNDILLMKKEEFLRKGGYKILNYFE</sequence>
<comment type="caution">
    <text evidence="7">Lacks conserved residue(s) required for the propagation of feature annotation.</text>
</comment>
<evidence type="ECO:0000256" key="7">
    <source>
        <dbReference type="HAMAP-Rule" id="MF_00955"/>
    </source>
</evidence>
<dbReference type="SUPFAM" id="SSF51735">
    <property type="entry name" value="NAD(P)-binding Rossmann-fold domains"/>
    <property type="match status" value="1"/>
</dbReference>
<dbReference type="NCBIfam" id="TIGR01472">
    <property type="entry name" value="gmd"/>
    <property type="match status" value="1"/>
</dbReference>
<evidence type="ECO:0000256" key="1">
    <source>
        <dbReference type="ARBA" id="ARBA00000188"/>
    </source>
</evidence>
<evidence type="ECO:0000256" key="5">
    <source>
        <dbReference type="ARBA" id="ARBA00023239"/>
    </source>
</evidence>
<evidence type="ECO:0000313" key="9">
    <source>
        <dbReference type="EMBL" id="SHG20148.1"/>
    </source>
</evidence>
<evidence type="ECO:0000256" key="3">
    <source>
        <dbReference type="ARBA" id="ARBA00009263"/>
    </source>
</evidence>
<dbReference type="Gene3D" id="3.90.25.10">
    <property type="entry name" value="UDP-galactose 4-epimerase, domain 1"/>
    <property type="match status" value="1"/>
</dbReference>
<dbReference type="GO" id="GO:0042351">
    <property type="term" value="P:'de novo' GDP-L-fucose biosynthetic process"/>
    <property type="evidence" value="ECO:0007669"/>
    <property type="project" value="TreeGrafter"/>
</dbReference>
<evidence type="ECO:0000256" key="2">
    <source>
        <dbReference type="ARBA" id="ARBA00001937"/>
    </source>
</evidence>
<dbReference type="PANTHER" id="PTHR43715:SF1">
    <property type="entry name" value="GDP-MANNOSE 4,6 DEHYDRATASE"/>
    <property type="match status" value="1"/>
</dbReference>
<dbReference type="InterPro" id="IPR036291">
    <property type="entry name" value="NAD(P)-bd_dom_sf"/>
</dbReference>
<proteinExistence type="inferred from homology"/>
<evidence type="ECO:0000259" key="8">
    <source>
        <dbReference type="Pfam" id="PF16363"/>
    </source>
</evidence>
<accession>A0A1M5HW23</accession>
<reference evidence="10" key="1">
    <citation type="submission" date="2016-11" db="EMBL/GenBank/DDBJ databases">
        <authorList>
            <person name="Varghese N."/>
            <person name="Submissions S."/>
        </authorList>
    </citation>
    <scope>NUCLEOTIDE SEQUENCE [LARGE SCALE GENOMIC DNA]</scope>
    <source>
        <strain evidence="10">DSM 27370</strain>
    </source>
</reference>
<dbReference type="RefSeq" id="WP_062182679.1">
    <property type="nucleotide sequence ID" value="NZ_BBXL01000018.1"/>
</dbReference>
<evidence type="ECO:0000313" key="10">
    <source>
        <dbReference type="Proteomes" id="UP000184480"/>
    </source>
</evidence>
<dbReference type="Gene3D" id="3.40.50.720">
    <property type="entry name" value="NAD(P)-binding Rossmann-like Domain"/>
    <property type="match status" value="1"/>
</dbReference>
<dbReference type="GO" id="GO:0070401">
    <property type="term" value="F:NADP+ binding"/>
    <property type="evidence" value="ECO:0007669"/>
    <property type="project" value="UniProtKB-UniRule"/>
</dbReference>
<dbReference type="STRING" id="1346286.SAMN05444362_11760"/>
<dbReference type="CDD" id="cd05260">
    <property type="entry name" value="GDP_MD_SDR_e"/>
    <property type="match status" value="1"/>
</dbReference>
<keyword evidence="10" id="KW-1185">Reference proteome</keyword>
<dbReference type="GO" id="GO:0008446">
    <property type="term" value="F:GDP-mannose 4,6-dehydratase activity"/>
    <property type="evidence" value="ECO:0007669"/>
    <property type="project" value="UniProtKB-UniRule"/>
</dbReference>
<dbReference type="AlphaFoldDB" id="A0A1M5HW23"/>
<organism evidence="9 10">
    <name type="scientific">Dysgonomonas macrotermitis</name>
    <dbReference type="NCBI Taxonomy" id="1346286"/>
    <lineage>
        <taxon>Bacteria</taxon>
        <taxon>Pseudomonadati</taxon>
        <taxon>Bacteroidota</taxon>
        <taxon>Bacteroidia</taxon>
        <taxon>Bacteroidales</taxon>
        <taxon>Dysgonomonadaceae</taxon>
        <taxon>Dysgonomonas</taxon>
    </lineage>
</organism>
<name>A0A1M5HW23_9BACT</name>
<dbReference type="InterPro" id="IPR006368">
    <property type="entry name" value="GDP_Man_deHydtase"/>
</dbReference>
<dbReference type="Pfam" id="PF16363">
    <property type="entry name" value="GDP_Man_Dehyd"/>
    <property type="match status" value="1"/>
</dbReference>
<comment type="function">
    <text evidence="6 7">Catalyzes the conversion of GDP-D-mannose to GDP-4-dehydro-6-deoxy-D-mannose.</text>
</comment>
<comment type="catalytic activity">
    <reaction evidence="1 7">
        <text>GDP-alpha-D-mannose = GDP-4-dehydro-alpha-D-rhamnose + H2O</text>
        <dbReference type="Rhea" id="RHEA:23820"/>
        <dbReference type="ChEBI" id="CHEBI:15377"/>
        <dbReference type="ChEBI" id="CHEBI:57527"/>
        <dbReference type="ChEBI" id="CHEBI:57964"/>
        <dbReference type="EC" id="4.2.1.47"/>
    </reaction>
</comment>